<dbReference type="AlphaFoldDB" id="A0A238FKC3"/>
<gene>
    <name evidence="2" type="ORF">BQ2448_6674</name>
</gene>
<accession>A0A238FKC3</accession>
<evidence type="ECO:0000256" key="1">
    <source>
        <dbReference type="SAM" id="SignalP"/>
    </source>
</evidence>
<evidence type="ECO:0000313" key="3">
    <source>
        <dbReference type="Proteomes" id="UP000198372"/>
    </source>
</evidence>
<sequence>MLVFHMLGALAWAGTAAAQTLQIASPALYTCQPAAFAYTCDNGPCTVFIRPSDDPTTTLQTFAGRNTGVGSITYTPGATAGSSITAFIYNSAGNFASNAATQVFSGLTGCGGGEKRHSS</sequence>
<evidence type="ECO:0000313" key="2">
    <source>
        <dbReference type="EMBL" id="SCV74242.1"/>
    </source>
</evidence>
<reference evidence="3" key="1">
    <citation type="submission" date="2016-09" db="EMBL/GenBank/DDBJ databases">
        <authorList>
            <person name="Jeantristanb JTB J.-T."/>
            <person name="Ricardo R."/>
        </authorList>
    </citation>
    <scope>NUCLEOTIDE SEQUENCE [LARGE SCALE GENOMIC DNA]</scope>
</reference>
<dbReference type="Proteomes" id="UP000198372">
    <property type="component" value="Unassembled WGS sequence"/>
</dbReference>
<proteinExistence type="predicted"/>
<feature type="signal peptide" evidence="1">
    <location>
        <begin position="1"/>
        <end position="18"/>
    </location>
</feature>
<protein>
    <submittedName>
        <fullName evidence="2">BQ2448_6674 protein</fullName>
    </submittedName>
</protein>
<keyword evidence="1" id="KW-0732">Signal</keyword>
<dbReference type="OrthoDB" id="3362246at2759"/>
<feature type="chain" id="PRO_5012850738" evidence="1">
    <location>
        <begin position="19"/>
        <end position="119"/>
    </location>
</feature>
<keyword evidence="3" id="KW-1185">Reference proteome</keyword>
<name>A0A238FKC3_9BASI</name>
<organism evidence="2 3">
    <name type="scientific">Microbotryum intermedium</name>
    <dbReference type="NCBI Taxonomy" id="269621"/>
    <lineage>
        <taxon>Eukaryota</taxon>
        <taxon>Fungi</taxon>
        <taxon>Dikarya</taxon>
        <taxon>Basidiomycota</taxon>
        <taxon>Pucciniomycotina</taxon>
        <taxon>Microbotryomycetes</taxon>
        <taxon>Microbotryales</taxon>
        <taxon>Microbotryaceae</taxon>
        <taxon>Microbotryum</taxon>
    </lineage>
</organism>
<dbReference type="EMBL" id="FMSP01000020">
    <property type="protein sequence ID" value="SCV74242.1"/>
    <property type="molecule type" value="Genomic_DNA"/>
</dbReference>